<dbReference type="Proteomes" id="UP000318538">
    <property type="component" value="Chromosome"/>
</dbReference>
<sequence>MGKVKERFTPERAAKIVPDYQVAVVHRDAVAVGPVAGGPGRWGPGAYRESTNERDSTSVSHPDVLGDAADVRGVPA</sequence>
<dbReference type="EMBL" id="CP036525">
    <property type="protein sequence ID" value="QDT04369.1"/>
    <property type="molecule type" value="Genomic_DNA"/>
</dbReference>
<dbReference type="AlphaFoldDB" id="A0A517NB53"/>
<protein>
    <submittedName>
        <fullName evidence="2">Uncharacterized protein</fullName>
    </submittedName>
</protein>
<evidence type="ECO:0000313" key="2">
    <source>
        <dbReference type="EMBL" id="QDT04369.1"/>
    </source>
</evidence>
<keyword evidence="3" id="KW-1185">Reference proteome</keyword>
<gene>
    <name evidence="2" type="ORF">K227x_27600</name>
</gene>
<proteinExistence type="predicted"/>
<dbReference type="KEGG" id="rlc:K227x_27600"/>
<reference evidence="2 3" key="1">
    <citation type="submission" date="2019-02" db="EMBL/GenBank/DDBJ databases">
        <title>Deep-cultivation of Planctomycetes and their phenomic and genomic characterization uncovers novel biology.</title>
        <authorList>
            <person name="Wiegand S."/>
            <person name="Jogler M."/>
            <person name="Boedeker C."/>
            <person name="Pinto D."/>
            <person name="Vollmers J."/>
            <person name="Rivas-Marin E."/>
            <person name="Kohn T."/>
            <person name="Peeters S.H."/>
            <person name="Heuer A."/>
            <person name="Rast P."/>
            <person name="Oberbeckmann S."/>
            <person name="Bunk B."/>
            <person name="Jeske O."/>
            <person name="Meyerdierks A."/>
            <person name="Storesund J.E."/>
            <person name="Kallscheuer N."/>
            <person name="Luecker S."/>
            <person name="Lage O.M."/>
            <person name="Pohl T."/>
            <person name="Merkel B.J."/>
            <person name="Hornburger P."/>
            <person name="Mueller R.-W."/>
            <person name="Bruemmer F."/>
            <person name="Labrenz M."/>
            <person name="Spormann A.M."/>
            <person name="Op den Camp H."/>
            <person name="Overmann J."/>
            <person name="Amann R."/>
            <person name="Jetten M.S.M."/>
            <person name="Mascher T."/>
            <person name="Medema M.H."/>
            <person name="Devos D.P."/>
            <person name="Kaster A.-K."/>
            <person name="Ovreas L."/>
            <person name="Rohde M."/>
            <person name="Galperin M.Y."/>
            <person name="Jogler C."/>
        </authorList>
    </citation>
    <scope>NUCLEOTIDE SEQUENCE [LARGE SCALE GENOMIC DNA]</scope>
    <source>
        <strain evidence="2 3">K22_7</strain>
    </source>
</reference>
<organism evidence="2 3">
    <name type="scientific">Rubripirellula lacrimiformis</name>
    <dbReference type="NCBI Taxonomy" id="1930273"/>
    <lineage>
        <taxon>Bacteria</taxon>
        <taxon>Pseudomonadati</taxon>
        <taxon>Planctomycetota</taxon>
        <taxon>Planctomycetia</taxon>
        <taxon>Pirellulales</taxon>
        <taxon>Pirellulaceae</taxon>
        <taxon>Rubripirellula</taxon>
    </lineage>
</organism>
<accession>A0A517NB53</accession>
<name>A0A517NB53_9BACT</name>
<evidence type="ECO:0000313" key="3">
    <source>
        <dbReference type="Proteomes" id="UP000318538"/>
    </source>
</evidence>
<evidence type="ECO:0000256" key="1">
    <source>
        <dbReference type="SAM" id="MobiDB-lite"/>
    </source>
</evidence>
<feature type="region of interest" description="Disordered" evidence="1">
    <location>
        <begin position="33"/>
        <end position="76"/>
    </location>
</feature>